<feature type="compositionally biased region" description="Polar residues" evidence="5">
    <location>
        <begin position="824"/>
        <end position="833"/>
    </location>
</feature>
<dbReference type="GO" id="GO:0008270">
    <property type="term" value="F:zinc ion binding"/>
    <property type="evidence" value="ECO:0007669"/>
    <property type="project" value="UniProtKB-KW"/>
</dbReference>
<evidence type="ECO:0000256" key="4">
    <source>
        <dbReference type="PROSITE-ProRule" id="PRU00146"/>
    </source>
</evidence>
<gene>
    <name evidence="7" type="ORF">EV356DRAFT_577395</name>
</gene>
<evidence type="ECO:0000256" key="1">
    <source>
        <dbReference type="ARBA" id="ARBA00022723"/>
    </source>
</evidence>
<feature type="compositionally biased region" description="Polar residues" evidence="5">
    <location>
        <begin position="593"/>
        <end position="602"/>
    </location>
</feature>
<dbReference type="SMART" id="SM00249">
    <property type="entry name" value="PHD"/>
    <property type="match status" value="1"/>
</dbReference>
<organism evidence="7 8">
    <name type="scientific">Viridothelium virens</name>
    <name type="common">Speckled blister lichen</name>
    <name type="synonym">Trypethelium virens</name>
    <dbReference type="NCBI Taxonomy" id="1048519"/>
    <lineage>
        <taxon>Eukaryota</taxon>
        <taxon>Fungi</taxon>
        <taxon>Dikarya</taxon>
        <taxon>Ascomycota</taxon>
        <taxon>Pezizomycotina</taxon>
        <taxon>Dothideomycetes</taxon>
        <taxon>Dothideomycetes incertae sedis</taxon>
        <taxon>Trypetheliales</taxon>
        <taxon>Trypetheliaceae</taxon>
        <taxon>Viridothelium</taxon>
    </lineage>
</organism>
<keyword evidence="2 4" id="KW-0863">Zinc-finger</keyword>
<feature type="region of interest" description="Disordered" evidence="5">
    <location>
        <begin position="550"/>
        <end position="613"/>
    </location>
</feature>
<feature type="compositionally biased region" description="Basic and acidic residues" evidence="5">
    <location>
        <begin position="330"/>
        <end position="381"/>
    </location>
</feature>
<dbReference type="Gene3D" id="3.30.40.10">
    <property type="entry name" value="Zinc/RING finger domain, C3HC4 (zinc finger)"/>
    <property type="match status" value="1"/>
</dbReference>
<dbReference type="Proteomes" id="UP000800092">
    <property type="component" value="Unassembled WGS sequence"/>
</dbReference>
<reference evidence="7" key="1">
    <citation type="journal article" date="2020" name="Stud. Mycol.">
        <title>101 Dothideomycetes genomes: a test case for predicting lifestyles and emergence of pathogens.</title>
        <authorList>
            <person name="Haridas S."/>
            <person name="Albert R."/>
            <person name="Binder M."/>
            <person name="Bloem J."/>
            <person name="Labutti K."/>
            <person name="Salamov A."/>
            <person name="Andreopoulos B."/>
            <person name="Baker S."/>
            <person name="Barry K."/>
            <person name="Bills G."/>
            <person name="Bluhm B."/>
            <person name="Cannon C."/>
            <person name="Castanera R."/>
            <person name="Culley D."/>
            <person name="Daum C."/>
            <person name="Ezra D."/>
            <person name="Gonzalez J."/>
            <person name="Henrissat B."/>
            <person name="Kuo A."/>
            <person name="Liang C."/>
            <person name="Lipzen A."/>
            <person name="Lutzoni F."/>
            <person name="Magnuson J."/>
            <person name="Mondo S."/>
            <person name="Nolan M."/>
            <person name="Ohm R."/>
            <person name="Pangilinan J."/>
            <person name="Park H.-J."/>
            <person name="Ramirez L."/>
            <person name="Alfaro M."/>
            <person name="Sun H."/>
            <person name="Tritt A."/>
            <person name="Yoshinaga Y."/>
            <person name="Zwiers L.-H."/>
            <person name="Turgeon B."/>
            <person name="Goodwin S."/>
            <person name="Spatafora J."/>
            <person name="Crous P."/>
            <person name="Grigoriev I."/>
        </authorList>
    </citation>
    <scope>NUCLEOTIDE SEQUENCE</scope>
    <source>
        <strain evidence="7">Tuck. ex Michener</strain>
    </source>
</reference>
<dbReference type="GO" id="GO:0006355">
    <property type="term" value="P:regulation of DNA-templated transcription"/>
    <property type="evidence" value="ECO:0007669"/>
    <property type="project" value="InterPro"/>
</dbReference>
<dbReference type="PANTHER" id="PTHR14296:SF3">
    <property type="entry name" value="DIKAR, ISOFORM F"/>
    <property type="match status" value="1"/>
</dbReference>
<dbReference type="SUPFAM" id="SSF57903">
    <property type="entry name" value="FYVE/PHD zinc finger"/>
    <property type="match status" value="1"/>
</dbReference>
<keyword evidence="1" id="KW-0479">Metal-binding</keyword>
<feature type="region of interest" description="Disordered" evidence="5">
    <location>
        <begin position="327"/>
        <end position="381"/>
    </location>
</feature>
<protein>
    <recommendedName>
        <fullName evidence="6">PHD-type domain-containing protein</fullName>
    </recommendedName>
</protein>
<evidence type="ECO:0000313" key="8">
    <source>
        <dbReference type="Proteomes" id="UP000800092"/>
    </source>
</evidence>
<evidence type="ECO:0000256" key="5">
    <source>
        <dbReference type="SAM" id="MobiDB-lite"/>
    </source>
</evidence>
<dbReference type="PROSITE" id="PS50016">
    <property type="entry name" value="ZF_PHD_2"/>
    <property type="match status" value="1"/>
</dbReference>
<dbReference type="InterPro" id="IPR019787">
    <property type="entry name" value="Znf_PHD-finger"/>
</dbReference>
<keyword evidence="3" id="KW-0862">Zinc</keyword>
<dbReference type="InterPro" id="IPR001965">
    <property type="entry name" value="Znf_PHD"/>
</dbReference>
<name>A0A6A6H6V9_VIRVR</name>
<sequence>MPGRKRKIQDVEVESVPRASAPIDDILRRLRNMWQFASLMQYLYLFGKAVKVDEDLDIDELERECMKPTPSERLSALGLALLKFVSSHRGLTPEIFDEYTRRQYLAKAPQRNPFGEDEVPNKFDDFDIFTKIQVLHQLSTWTFTNPDRIRERMSERDYQQASWRMEPQGWDAEDRAYFVLDDDRLYRLTEAPLPPTPAKGKSKLKSKPKHTKATRSNKRRKISRTVVDTEDEDDEMITAPEPEPEPEPEEDGFGGQKWECIAITLQDYQQFLEDFRRSRHPAERHLHKVLSTKVLPVIQQRAEAQARKAAKKQRELENLQKMVTAKRSSRLADKYEKQKQEEDAAAAERRHQADLAMARKEQERQQKMEAARESRMMTREQRLKEREVKRILEEEELTKLEEDSKKIETGDSRISERHLKAEMERRQKELEKLSQEDDWVFDCAVCGMHGENLDDGSHSIACESCNVWQHSKCHGIAVEEAERDDFHFICTACKRHDEQAKRPKTPSLKIRLSSSPRTEKTSKPADMIGDTANNVEMDRPVISRELESVQISPPQKPQRHFNHAGTPASVRSGPSLSPQGQGAAPPGMYRPNGNPNLHQSAWNGHPPDSPARLASSTQALGLAITNGISTGSPPPARMTNGFVNGTDHEVGPNTPVKHMANGTKADTSSSGVAPSGNDPFHTSFGQQRSPSNYSGMNAPSPIKQQSSHSPHQTTNFYNSSPFSGPSNPSTSFPPVSQQPARLNQSPTKQSTSPPQPAYSPPQHFQQENARSIFPPSIPPPAKQENVRPLSSHTPLNSQGIPPAPALSPSAHPQILDPPTKKSPEQLSQGTNFG</sequence>
<feature type="compositionally biased region" description="Polar residues" evidence="5">
    <location>
        <begin position="788"/>
        <end position="799"/>
    </location>
</feature>
<dbReference type="AlphaFoldDB" id="A0A6A6H6V9"/>
<feature type="compositionally biased region" description="Basic residues" evidence="5">
    <location>
        <begin position="200"/>
        <end position="223"/>
    </location>
</feature>
<dbReference type="EMBL" id="ML991805">
    <property type="protein sequence ID" value="KAF2233561.1"/>
    <property type="molecule type" value="Genomic_DNA"/>
</dbReference>
<dbReference type="InterPro" id="IPR013083">
    <property type="entry name" value="Znf_RING/FYVE/PHD"/>
</dbReference>
<feature type="compositionally biased region" description="Acidic residues" evidence="5">
    <location>
        <begin position="228"/>
        <end position="252"/>
    </location>
</feature>
<evidence type="ECO:0000259" key="6">
    <source>
        <dbReference type="PROSITE" id="PS50016"/>
    </source>
</evidence>
<feature type="compositionally biased region" description="Low complexity" evidence="5">
    <location>
        <begin position="715"/>
        <end position="734"/>
    </location>
</feature>
<evidence type="ECO:0000313" key="7">
    <source>
        <dbReference type="EMBL" id="KAF2233561.1"/>
    </source>
</evidence>
<feature type="domain" description="PHD-type" evidence="6">
    <location>
        <begin position="440"/>
        <end position="496"/>
    </location>
</feature>
<accession>A0A6A6H6V9</accession>
<evidence type="ECO:0000256" key="2">
    <source>
        <dbReference type="ARBA" id="ARBA00022771"/>
    </source>
</evidence>
<evidence type="ECO:0000256" key="3">
    <source>
        <dbReference type="ARBA" id="ARBA00022833"/>
    </source>
</evidence>
<feature type="compositionally biased region" description="Polar residues" evidence="5">
    <location>
        <begin position="683"/>
        <end position="714"/>
    </location>
</feature>
<feature type="region of interest" description="Disordered" evidence="5">
    <location>
        <begin position="190"/>
        <end position="254"/>
    </location>
</feature>
<proteinExistence type="predicted"/>
<feature type="region of interest" description="Disordered" evidence="5">
    <location>
        <begin position="625"/>
        <end position="833"/>
    </location>
</feature>
<dbReference type="InterPro" id="IPR019786">
    <property type="entry name" value="Zinc_finger_PHD-type_CS"/>
</dbReference>
<dbReference type="GO" id="GO:0031213">
    <property type="term" value="C:RSF complex"/>
    <property type="evidence" value="ECO:0007669"/>
    <property type="project" value="InterPro"/>
</dbReference>
<dbReference type="InterPro" id="IPR028938">
    <property type="entry name" value="Rsf1-like"/>
</dbReference>
<dbReference type="PROSITE" id="PS01359">
    <property type="entry name" value="ZF_PHD_1"/>
    <property type="match status" value="1"/>
</dbReference>
<dbReference type="Pfam" id="PF00628">
    <property type="entry name" value="PHD"/>
    <property type="match status" value="1"/>
</dbReference>
<dbReference type="InterPro" id="IPR011011">
    <property type="entry name" value="Znf_FYVE_PHD"/>
</dbReference>
<dbReference type="OrthoDB" id="303107at2759"/>
<dbReference type="PANTHER" id="PTHR14296">
    <property type="entry name" value="REMODELING AND SPACING FACTOR 1"/>
    <property type="match status" value="1"/>
</dbReference>
<keyword evidence="8" id="KW-1185">Reference proteome</keyword>
<feature type="region of interest" description="Disordered" evidence="5">
    <location>
        <begin position="499"/>
        <end position="535"/>
    </location>
</feature>